<accession>A0A1R3L1V1</accession>
<dbReference type="AlphaFoldDB" id="A0A1R3L1V1"/>
<evidence type="ECO:0000313" key="2">
    <source>
        <dbReference type="Proteomes" id="UP000187203"/>
    </source>
</evidence>
<name>A0A1R3L1V1_9ROSI</name>
<keyword evidence="2" id="KW-1185">Reference proteome</keyword>
<evidence type="ECO:0000313" key="1">
    <source>
        <dbReference type="EMBL" id="OMP13322.1"/>
    </source>
</evidence>
<proteinExistence type="predicted"/>
<organism evidence="1 2">
    <name type="scientific">Corchorus olitorius</name>
    <dbReference type="NCBI Taxonomy" id="93759"/>
    <lineage>
        <taxon>Eukaryota</taxon>
        <taxon>Viridiplantae</taxon>
        <taxon>Streptophyta</taxon>
        <taxon>Embryophyta</taxon>
        <taxon>Tracheophyta</taxon>
        <taxon>Spermatophyta</taxon>
        <taxon>Magnoliopsida</taxon>
        <taxon>eudicotyledons</taxon>
        <taxon>Gunneridae</taxon>
        <taxon>Pentapetalae</taxon>
        <taxon>rosids</taxon>
        <taxon>malvids</taxon>
        <taxon>Malvales</taxon>
        <taxon>Malvaceae</taxon>
        <taxon>Grewioideae</taxon>
        <taxon>Apeibeae</taxon>
        <taxon>Corchorus</taxon>
    </lineage>
</organism>
<dbReference type="Proteomes" id="UP000187203">
    <property type="component" value="Unassembled WGS sequence"/>
</dbReference>
<dbReference type="EMBL" id="AWUE01004576">
    <property type="protein sequence ID" value="OMP13322.1"/>
    <property type="molecule type" value="Genomic_DNA"/>
</dbReference>
<reference evidence="2" key="1">
    <citation type="submission" date="2013-09" db="EMBL/GenBank/DDBJ databases">
        <title>Corchorus olitorius genome sequencing.</title>
        <authorList>
            <person name="Alam M."/>
            <person name="Haque M.S."/>
            <person name="Islam M.S."/>
            <person name="Emdad E.M."/>
            <person name="Islam M.M."/>
            <person name="Ahmed B."/>
            <person name="Halim A."/>
            <person name="Hossen Q.M.M."/>
            <person name="Hossain M.Z."/>
            <person name="Ahmed R."/>
            <person name="Khan M.M."/>
            <person name="Islam R."/>
            <person name="Rashid M.M."/>
            <person name="Khan S.A."/>
            <person name="Rahman M.S."/>
            <person name="Alam M."/>
            <person name="Yahiya A.S."/>
            <person name="Khan M.S."/>
            <person name="Azam M.S."/>
            <person name="Haque T."/>
            <person name="Lashkar M.Z.H."/>
            <person name="Akhand A.I."/>
            <person name="Morshed G."/>
            <person name="Roy S."/>
            <person name="Uddin K.S."/>
            <person name="Rabeya T."/>
            <person name="Hossain A.S."/>
            <person name="Chowdhury A."/>
            <person name="Snigdha A.R."/>
            <person name="Mortoza M.S."/>
            <person name="Matin S.A."/>
            <person name="Hoque S.M.E."/>
            <person name="Islam M.K."/>
            <person name="Roy D.K."/>
            <person name="Haider R."/>
            <person name="Moosa M.M."/>
            <person name="Elias S.M."/>
            <person name="Hasan A.M."/>
            <person name="Jahan S."/>
            <person name="Shafiuddin M."/>
            <person name="Mahmood N."/>
            <person name="Shommy N.S."/>
        </authorList>
    </citation>
    <scope>NUCLEOTIDE SEQUENCE [LARGE SCALE GENOMIC DNA]</scope>
    <source>
        <strain evidence="2">cv. O-4</strain>
    </source>
</reference>
<gene>
    <name evidence="1" type="ORF">COLO4_01887</name>
</gene>
<comment type="caution">
    <text evidence="1">The sequence shown here is derived from an EMBL/GenBank/DDBJ whole genome shotgun (WGS) entry which is preliminary data.</text>
</comment>
<sequence>MAFNHWPEIARGLHLPIVIIKLIQQFTARNFEVFQIIAVPDHIHGIHIVKRHLNDNLSLHIAAPVAASKMYWTIQSWRNDQQSVAVRFAMVGLQ</sequence>
<protein>
    <submittedName>
        <fullName evidence="1">Autophagy-related 7</fullName>
    </submittedName>
</protein>